<dbReference type="Proteomes" id="UP000464495">
    <property type="component" value="Chromosome"/>
</dbReference>
<reference evidence="1 2" key="1">
    <citation type="submission" date="2019-12" db="EMBL/GenBank/DDBJ databases">
        <title>Complete genome sequence of Algicella marina strain 9Alg 56(T) isolated from the red alga Tichocarpus crinitus.</title>
        <authorList>
            <person name="Kim S.-G."/>
            <person name="Nedashkovskaya O.I."/>
        </authorList>
    </citation>
    <scope>NUCLEOTIDE SEQUENCE [LARGE SCALE GENOMIC DNA]</scope>
    <source>
        <strain evidence="1 2">9Alg 56</strain>
    </source>
</reference>
<dbReference type="KEGG" id="amaq:GO499_04215"/>
<accession>A0A6P1SYK7</accession>
<organism evidence="1 2">
    <name type="scientific">Algicella marina</name>
    <dbReference type="NCBI Taxonomy" id="2683284"/>
    <lineage>
        <taxon>Bacteria</taxon>
        <taxon>Pseudomonadati</taxon>
        <taxon>Pseudomonadota</taxon>
        <taxon>Alphaproteobacteria</taxon>
        <taxon>Rhodobacterales</taxon>
        <taxon>Paracoccaceae</taxon>
        <taxon>Algicella</taxon>
    </lineage>
</organism>
<evidence type="ECO:0000313" key="1">
    <source>
        <dbReference type="EMBL" id="QHQ34443.1"/>
    </source>
</evidence>
<proteinExistence type="predicted"/>
<name>A0A6P1SYK7_9RHOB</name>
<protein>
    <submittedName>
        <fullName evidence="1">Uncharacterized protein</fullName>
    </submittedName>
</protein>
<gene>
    <name evidence="1" type="ORF">GO499_04215</name>
</gene>
<dbReference type="EMBL" id="CP046620">
    <property type="protein sequence ID" value="QHQ34443.1"/>
    <property type="molecule type" value="Genomic_DNA"/>
</dbReference>
<sequence length="50" mass="5507">MTGYLWTAQDPGSVRRAKTGYGVQAETVHVPDVPRYSGIAPSRRVYVCLP</sequence>
<evidence type="ECO:0000313" key="2">
    <source>
        <dbReference type="Proteomes" id="UP000464495"/>
    </source>
</evidence>
<keyword evidence="2" id="KW-1185">Reference proteome</keyword>
<dbReference type="RefSeq" id="WP_161861012.1">
    <property type="nucleotide sequence ID" value="NZ_CP046620.1"/>
</dbReference>
<dbReference type="AlphaFoldDB" id="A0A6P1SYK7"/>